<dbReference type="EMBL" id="CP009110">
    <property type="protein sequence ID" value="AIJ20363.1"/>
    <property type="molecule type" value="Genomic_DNA"/>
</dbReference>
<dbReference type="eggNOG" id="COG2897">
    <property type="taxonomic scope" value="Bacteria"/>
</dbReference>
<dbReference type="Gene3D" id="3.40.250.10">
    <property type="entry name" value="Rhodanese-like domain"/>
    <property type="match status" value="2"/>
</dbReference>
<dbReference type="SUPFAM" id="SSF52821">
    <property type="entry name" value="Rhodanese/Cell cycle control phosphatase"/>
    <property type="match status" value="2"/>
</dbReference>
<feature type="domain" description="Rhodanese" evidence="4">
    <location>
        <begin position="486"/>
        <end position="596"/>
    </location>
</feature>
<evidence type="ECO:0000259" key="4">
    <source>
        <dbReference type="PROSITE" id="PS50206"/>
    </source>
</evidence>
<dbReference type="Pfam" id="PF02558">
    <property type="entry name" value="ApbA"/>
    <property type="match status" value="1"/>
</dbReference>
<dbReference type="InterPro" id="IPR008927">
    <property type="entry name" value="6-PGluconate_DH-like_C_sf"/>
</dbReference>
<dbReference type="InterPro" id="IPR001307">
    <property type="entry name" value="Thiosulphate_STrfase_CS"/>
</dbReference>
<dbReference type="HOGENOM" id="CLU_439891_0_0_11"/>
<dbReference type="PANTHER" id="PTHR11364">
    <property type="entry name" value="THIOSULFATE SULFERTANSFERASE"/>
    <property type="match status" value="1"/>
</dbReference>
<accession>A0A076MHI9</accession>
<dbReference type="CDD" id="cd01448">
    <property type="entry name" value="TST_Repeat_1"/>
    <property type="match status" value="1"/>
</dbReference>
<dbReference type="SMART" id="SM00450">
    <property type="entry name" value="RHOD"/>
    <property type="match status" value="2"/>
</dbReference>
<dbReference type="SUPFAM" id="SSF51735">
    <property type="entry name" value="NAD(P)-binding Rossmann-fold domains"/>
    <property type="match status" value="1"/>
</dbReference>
<protein>
    <submittedName>
        <fullName evidence="5">Thiosulfate sulfurtransferase</fullName>
    </submittedName>
</protein>
<dbReference type="STRING" id="1068978.AMETH_0271"/>
<dbReference type="Pfam" id="PF00581">
    <property type="entry name" value="Rhodanese"/>
    <property type="match status" value="2"/>
</dbReference>
<organism evidence="5 6">
    <name type="scientific">Amycolatopsis methanolica 239</name>
    <dbReference type="NCBI Taxonomy" id="1068978"/>
    <lineage>
        <taxon>Bacteria</taxon>
        <taxon>Bacillati</taxon>
        <taxon>Actinomycetota</taxon>
        <taxon>Actinomycetes</taxon>
        <taxon>Pseudonocardiales</taxon>
        <taxon>Pseudonocardiaceae</taxon>
        <taxon>Amycolatopsis</taxon>
        <taxon>Amycolatopsis methanolica group</taxon>
    </lineage>
</organism>
<dbReference type="PROSITE" id="PS50206">
    <property type="entry name" value="RHODANESE_3"/>
    <property type="match status" value="2"/>
</dbReference>
<gene>
    <name evidence="5" type="ORF">AMETH_0271</name>
</gene>
<dbReference type="Pfam" id="PF08546">
    <property type="entry name" value="ApbA_C"/>
    <property type="match status" value="1"/>
</dbReference>
<dbReference type="PROSITE" id="PS00380">
    <property type="entry name" value="RHODANESE_1"/>
    <property type="match status" value="1"/>
</dbReference>
<dbReference type="CDD" id="cd01449">
    <property type="entry name" value="TST_Repeat_2"/>
    <property type="match status" value="1"/>
</dbReference>
<dbReference type="InterPro" id="IPR013328">
    <property type="entry name" value="6PGD_dom2"/>
</dbReference>
<dbReference type="AlphaFoldDB" id="A0A076MHI9"/>
<keyword evidence="6" id="KW-1185">Reference proteome</keyword>
<reference evidence="5 6" key="1">
    <citation type="submission" date="2014-07" db="EMBL/GenBank/DDBJ databases">
        <title>Whole Genome Sequence of the Amycolatopsis methanolica 239.</title>
        <authorList>
            <person name="Tang B."/>
        </authorList>
    </citation>
    <scope>NUCLEOTIDE SEQUENCE [LARGE SCALE GENOMIC DNA]</scope>
    <source>
        <strain evidence="5 6">239</strain>
    </source>
</reference>
<dbReference type="OrthoDB" id="9770030at2"/>
<dbReference type="eggNOG" id="COG1893">
    <property type="taxonomic scope" value="Bacteria"/>
</dbReference>
<dbReference type="InterPro" id="IPR013752">
    <property type="entry name" value="KPA_reductase"/>
</dbReference>
<dbReference type="Gene3D" id="3.40.50.720">
    <property type="entry name" value="NAD(P)-binding Rossmann-like Domain"/>
    <property type="match status" value="1"/>
</dbReference>
<evidence type="ECO:0000256" key="1">
    <source>
        <dbReference type="ARBA" id="ARBA00022679"/>
    </source>
</evidence>
<proteinExistence type="predicted"/>
<dbReference type="InterPro" id="IPR036873">
    <property type="entry name" value="Rhodanese-like_dom_sf"/>
</dbReference>
<dbReference type="RefSeq" id="WP_017986228.1">
    <property type="nucleotide sequence ID" value="NZ_AQUL01000001.1"/>
</dbReference>
<dbReference type="KEGG" id="amq:AMETH_0271"/>
<dbReference type="InterPro" id="IPR036291">
    <property type="entry name" value="NAD(P)-bd_dom_sf"/>
</dbReference>
<feature type="domain" description="Rhodanese" evidence="4">
    <location>
        <begin position="341"/>
        <end position="459"/>
    </location>
</feature>
<dbReference type="Gene3D" id="1.10.1040.10">
    <property type="entry name" value="N-(1-d-carboxylethyl)-l-norvaline Dehydrogenase, domain 2"/>
    <property type="match status" value="1"/>
</dbReference>
<dbReference type="PATRIC" id="fig|1068978.7.peg.289"/>
<sequence>MRYVIIGAGAVGSTVAAQLQLAGLPVVLIARGEHGAKIREQGLRYFRPSGEQLVRLPVAGNAEEVELASSDVLVVATKTQDTEAVLQEWSWRPAGSGLAAELPVVMLQNGLENERAALRRFATVFGASLWMPASYIDPGEVSAQGAELPGVLWLGQFPSGDDPRLSTIASDLRTAGFGVQIVPDLLRWKTGKLLANLGNAVDALFGHDERTASLNRDLRAEGRRVLAAAGIEPVDLREASEIDTSAANPAEIPGRPRAGSSTRQSLARGAGSVEGDYLNGEIVLLGRLHGVPTPFNTAVQRRLALAASRGEAPGSADPLELDLPRPPVLISADELQRQLDSSAPPVLLDVRWALGDPNGHRHYLDGHLPGAVYVDLDTELAAPPSPAEGRHPLPDLDALQSAARRWGIREGSSVVAYDNSGNLAAARAWWLLRWAGVADVRLLDGGLAAWGDRPLETGFGRNPEPGDIVLKPGHLPVLTIDEAAALPGKGTLFDARAGERYRGEQEPIDPRAGHVPGAVSAPTGENLTAEGRFHSPEQLAARFRELGAAEGPVGVYCGSGVTAAHEIAALAIAGIDAALYPGSWSQWSNQPDRPAVTGPNP</sequence>
<keyword evidence="2" id="KW-0677">Repeat</keyword>
<evidence type="ECO:0000313" key="5">
    <source>
        <dbReference type="EMBL" id="AIJ20363.1"/>
    </source>
</evidence>
<dbReference type="InterPro" id="IPR045078">
    <property type="entry name" value="TST/MPST-like"/>
</dbReference>
<feature type="region of interest" description="Disordered" evidence="3">
    <location>
        <begin position="240"/>
        <end position="270"/>
    </location>
</feature>
<dbReference type="GO" id="GO:0004792">
    <property type="term" value="F:thiosulfate-cyanide sulfurtransferase activity"/>
    <property type="evidence" value="ECO:0007669"/>
    <property type="project" value="InterPro"/>
</dbReference>
<dbReference type="InterPro" id="IPR013332">
    <property type="entry name" value="KPR_N"/>
</dbReference>
<dbReference type="PANTHER" id="PTHR11364:SF27">
    <property type="entry name" value="SULFURTRANSFERASE"/>
    <property type="match status" value="1"/>
</dbReference>
<dbReference type="SUPFAM" id="SSF48179">
    <property type="entry name" value="6-phosphogluconate dehydrogenase C-terminal domain-like"/>
    <property type="match status" value="1"/>
</dbReference>
<name>A0A076MHI9_AMYME</name>
<keyword evidence="1 5" id="KW-0808">Transferase</keyword>
<dbReference type="Proteomes" id="UP000062973">
    <property type="component" value="Chromosome"/>
</dbReference>
<dbReference type="InterPro" id="IPR001763">
    <property type="entry name" value="Rhodanese-like_dom"/>
</dbReference>
<evidence type="ECO:0000313" key="6">
    <source>
        <dbReference type="Proteomes" id="UP000062973"/>
    </source>
</evidence>
<evidence type="ECO:0000256" key="2">
    <source>
        <dbReference type="ARBA" id="ARBA00022737"/>
    </source>
</evidence>
<evidence type="ECO:0000256" key="3">
    <source>
        <dbReference type="SAM" id="MobiDB-lite"/>
    </source>
</evidence>